<keyword evidence="2" id="KW-1185">Reference proteome</keyword>
<accession>A0A1N6FM02</accession>
<sequence>MKILKKTVLAFLLFLTLLCLGFYCYFDQKFSPEENYLTVKNESGKVIVKWLGENKNVMLLPVHFQNDFTTYFMQFDTGSPNTIFYQNSLAIFKNKNQIKTQFTIGNTEVSSDRFKIISISKNNDKDSIKIIGTIGSDLLDQKKTIINFSENYVVFNILKEPKSFSSAKLDFKFKKRKMIISGILNGKEEEFLYDSGTSAYEFLTNKNVWGKLKLPNSKPVVEKAQSWERILTSYTAKSNQTIKFKNKELILSEVTYVEGISQSQYMLMKFSGMTGMLGNKIFLKNSLYIDCKEEKISIN</sequence>
<evidence type="ECO:0008006" key="3">
    <source>
        <dbReference type="Google" id="ProtNLM"/>
    </source>
</evidence>
<reference evidence="2" key="1">
    <citation type="submission" date="2016-12" db="EMBL/GenBank/DDBJ databases">
        <authorList>
            <person name="Varghese N."/>
            <person name="Submissions S."/>
        </authorList>
    </citation>
    <scope>NUCLEOTIDE SEQUENCE [LARGE SCALE GENOMIC DNA]</scope>
    <source>
        <strain evidence="2">DSM 16779</strain>
    </source>
</reference>
<evidence type="ECO:0000313" key="1">
    <source>
        <dbReference type="EMBL" id="SIN96254.1"/>
    </source>
</evidence>
<evidence type="ECO:0000313" key="2">
    <source>
        <dbReference type="Proteomes" id="UP000184782"/>
    </source>
</evidence>
<dbReference type="EMBL" id="FSRQ01000001">
    <property type="protein sequence ID" value="SIN96254.1"/>
    <property type="molecule type" value="Genomic_DNA"/>
</dbReference>
<organism evidence="1 2">
    <name type="scientific">Chryseobacterium scophthalmum</name>
    <dbReference type="NCBI Taxonomy" id="59733"/>
    <lineage>
        <taxon>Bacteria</taxon>
        <taxon>Pseudomonadati</taxon>
        <taxon>Bacteroidota</taxon>
        <taxon>Flavobacteriia</taxon>
        <taxon>Flavobacteriales</taxon>
        <taxon>Weeksellaceae</taxon>
        <taxon>Chryseobacterium group</taxon>
        <taxon>Chryseobacterium</taxon>
    </lineage>
</organism>
<dbReference type="OrthoDB" id="7548156at2"/>
<dbReference type="STRING" id="59733.SAMN05421769_1413"/>
<dbReference type="AlphaFoldDB" id="A0A1N6FM02"/>
<name>A0A1N6FM02_9FLAO</name>
<protein>
    <recommendedName>
        <fullName evidence="3">Aspartyl protease</fullName>
    </recommendedName>
</protein>
<proteinExistence type="predicted"/>
<dbReference type="RefSeq" id="WP_074229575.1">
    <property type="nucleotide sequence ID" value="NZ_FSRQ01000001.1"/>
</dbReference>
<dbReference type="Proteomes" id="UP000184782">
    <property type="component" value="Unassembled WGS sequence"/>
</dbReference>
<gene>
    <name evidence="1" type="ORF">SAMN05421769_1413</name>
</gene>